<evidence type="ECO:0000313" key="2">
    <source>
        <dbReference type="Proteomes" id="UP000814140"/>
    </source>
</evidence>
<reference evidence="1" key="1">
    <citation type="submission" date="2021-03" db="EMBL/GenBank/DDBJ databases">
        <authorList>
            <consortium name="DOE Joint Genome Institute"/>
            <person name="Ahrendt S."/>
            <person name="Looney B.P."/>
            <person name="Miyauchi S."/>
            <person name="Morin E."/>
            <person name="Drula E."/>
            <person name="Courty P.E."/>
            <person name="Chicoki N."/>
            <person name="Fauchery L."/>
            <person name="Kohler A."/>
            <person name="Kuo A."/>
            <person name="Labutti K."/>
            <person name="Pangilinan J."/>
            <person name="Lipzen A."/>
            <person name="Riley R."/>
            <person name="Andreopoulos W."/>
            <person name="He G."/>
            <person name="Johnson J."/>
            <person name="Barry K.W."/>
            <person name="Grigoriev I.V."/>
            <person name="Nagy L."/>
            <person name="Hibbett D."/>
            <person name="Henrissat B."/>
            <person name="Matheny P.B."/>
            <person name="Labbe J."/>
            <person name="Martin F."/>
        </authorList>
    </citation>
    <scope>NUCLEOTIDE SEQUENCE</scope>
    <source>
        <strain evidence="1">HHB10654</strain>
    </source>
</reference>
<sequence length="589" mass="66150">MDTSTGVDDPGLLRALEYWSAALRPRIGQLNTSIVEARELVDNDIGAVKHVLSSLRSRRNEFAPISRIPPEILERIFASLVDIHPPHVSKEIPPKPDGKFLGWIVITHVCRRWRRVALENPTLWQNILCDLGQEWMEEFVTRSRAVPLTVHMGRSSRTLVHITPLLFRTEKLVFEGSSAVFTKDMFATPAPILTTFVAHMKTPSGWGFIPPLPEDIFAHGIPSLHTIELRNCLVPWSSLPVGNLTHLSVDLTGKADTPPSGRSDNYTDLLDFLERTPTLETFILVKSIPRRLQNTDDRVVFLPHLRLLDLYGPASDCLNILSQVRVPHDAVLSLSMVSINRVHDAWYAALTLISAHISPPSQTSSLVRALDLRIDCSGRDQDYDMSLTAWRNYREFGQSDVANFYLYIRFVWRDPPDVDSVTKLVDHVQDALIPASLESLSVTSPDYGINWTALSKRCNNIRYLYIGGLRTAPCFLEECLRNISGGDNATNSDPDGLVGRSHTAEHLFPRVQSFKVGKVDFSAISKPGEMNPTLDLFLRWLRERKDLALETLSFEGCSIMSGHIEVLRESGLVPTVLRDGKKPRFSMAP</sequence>
<proteinExistence type="predicted"/>
<organism evidence="1 2">
    <name type="scientific">Artomyces pyxidatus</name>
    <dbReference type="NCBI Taxonomy" id="48021"/>
    <lineage>
        <taxon>Eukaryota</taxon>
        <taxon>Fungi</taxon>
        <taxon>Dikarya</taxon>
        <taxon>Basidiomycota</taxon>
        <taxon>Agaricomycotina</taxon>
        <taxon>Agaricomycetes</taxon>
        <taxon>Russulales</taxon>
        <taxon>Auriscalpiaceae</taxon>
        <taxon>Artomyces</taxon>
    </lineage>
</organism>
<keyword evidence="2" id="KW-1185">Reference proteome</keyword>
<evidence type="ECO:0000313" key="1">
    <source>
        <dbReference type="EMBL" id="KAI0063504.1"/>
    </source>
</evidence>
<reference evidence="1" key="2">
    <citation type="journal article" date="2022" name="New Phytol.">
        <title>Evolutionary transition to the ectomycorrhizal habit in the genomes of a hyperdiverse lineage of mushroom-forming fungi.</title>
        <authorList>
            <person name="Looney B."/>
            <person name="Miyauchi S."/>
            <person name="Morin E."/>
            <person name="Drula E."/>
            <person name="Courty P.E."/>
            <person name="Kohler A."/>
            <person name="Kuo A."/>
            <person name="LaButti K."/>
            <person name="Pangilinan J."/>
            <person name="Lipzen A."/>
            <person name="Riley R."/>
            <person name="Andreopoulos W."/>
            <person name="He G."/>
            <person name="Johnson J."/>
            <person name="Nolan M."/>
            <person name="Tritt A."/>
            <person name="Barry K.W."/>
            <person name="Grigoriev I.V."/>
            <person name="Nagy L.G."/>
            <person name="Hibbett D."/>
            <person name="Henrissat B."/>
            <person name="Matheny P.B."/>
            <person name="Labbe J."/>
            <person name="Martin F.M."/>
        </authorList>
    </citation>
    <scope>NUCLEOTIDE SEQUENCE</scope>
    <source>
        <strain evidence="1">HHB10654</strain>
    </source>
</reference>
<dbReference type="Proteomes" id="UP000814140">
    <property type="component" value="Unassembled WGS sequence"/>
</dbReference>
<comment type="caution">
    <text evidence="1">The sequence shown here is derived from an EMBL/GenBank/DDBJ whole genome shotgun (WGS) entry which is preliminary data.</text>
</comment>
<name>A0ACB8T3S3_9AGAM</name>
<protein>
    <submittedName>
        <fullName evidence="1">Uncharacterized protein</fullName>
    </submittedName>
</protein>
<dbReference type="EMBL" id="MU277202">
    <property type="protein sequence ID" value="KAI0063504.1"/>
    <property type="molecule type" value="Genomic_DNA"/>
</dbReference>
<gene>
    <name evidence="1" type="ORF">BV25DRAFT_1990510</name>
</gene>
<accession>A0ACB8T3S3</accession>